<reference evidence="4 5" key="1">
    <citation type="journal article" date="2017" name="Genome Biol. Evol.">
        <title>Comparative Genomic Analysis Identifies a Campylobacter Clade Deficient in Selenium Metabolism.</title>
        <authorList>
            <person name="Miller W.G."/>
            <person name="Yee E."/>
            <person name="Lopes B.S."/>
            <person name="Chapman M.H."/>
            <person name="Huynh S."/>
            <person name="Bono J.L."/>
            <person name="Parker C.T."/>
            <person name="Strachan N.J.C."/>
            <person name="Forbes K.J."/>
        </authorList>
    </citation>
    <scope>NUCLEOTIDE SEQUENCE [LARGE SCALE GENOMIC DNA]</scope>
    <source>
        <strain evidence="4 5">RM8964</strain>
    </source>
</reference>
<evidence type="ECO:0000313" key="4">
    <source>
        <dbReference type="EMBL" id="ARR01944.1"/>
    </source>
</evidence>
<protein>
    <submittedName>
        <fullName evidence="4">Lipocalin domain protein</fullName>
    </submittedName>
</protein>
<dbReference type="InterPro" id="IPR012674">
    <property type="entry name" value="Calycin"/>
</dbReference>
<dbReference type="Gene3D" id="2.40.128.20">
    <property type="match status" value="1"/>
</dbReference>
<dbReference type="SUPFAM" id="SSF50814">
    <property type="entry name" value="Lipocalins"/>
    <property type="match status" value="1"/>
</dbReference>
<dbReference type="InterPro" id="IPR000566">
    <property type="entry name" value="Lipocln_cytosolic_FA-bd_dom"/>
</dbReference>
<proteinExistence type="inferred from homology"/>
<dbReference type="PANTHER" id="PTHR10612">
    <property type="entry name" value="APOLIPOPROTEIN D"/>
    <property type="match status" value="1"/>
</dbReference>
<evidence type="ECO:0000256" key="1">
    <source>
        <dbReference type="ARBA" id="ARBA00006889"/>
    </source>
</evidence>
<name>A0A1X9T082_9BACT</name>
<organism evidence="4 5">
    <name type="scientific">Campylobacter vicugnae</name>
    <dbReference type="NCBI Taxonomy" id="1660076"/>
    <lineage>
        <taxon>Bacteria</taxon>
        <taxon>Pseudomonadati</taxon>
        <taxon>Campylobacterota</taxon>
        <taxon>Epsilonproteobacteria</taxon>
        <taxon>Campylobacterales</taxon>
        <taxon>Campylobacteraceae</taxon>
        <taxon>Campylobacter</taxon>
    </lineage>
</organism>
<dbReference type="PANTHER" id="PTHR10612:SF34">
    <property type="entry name" value="APOLIPOPROTEIN D"/>
    <property type="match status" value="1"/>
</dbReference>
<accession>A0A1X9T082</accession>
<evidence type="ECO:0000256" key="2">
    <source>
        <dbReference type="PIRNR" id="PIRNR036893"/>
    </source>
</evidence>
<dbReference type="STRING" id="1660074.CVIC8964_0525"/>
<dbReference type="RefSeq" id="WP_086248515.1">
    <property type="nucleotide sequence ID" value="NZ_CP018791.1"/>
</dbReference>
<dbReference type="PIRSF" id="PIRSF036893">
    <property type="entry name" value="Lipocalin_ApoD"/>
    <property type="match status" value="1"/>
</dbReference>
<dbReference type="AlphaFoldDB" id="A0A1X9T082"/>
<comment type="similarity">
    <text evidence="1 2">Belongs to the calycin superfamily. Lipocalin family.</text>
</comment>
<feature type="domain" description="Lipocalin/cytosolic fatty-acid binding" evidence="3">
    <location>
        <begin position="9"/>
        <end position="146"/>
    </location>
</feature>
<dbReference type="EMBL" id="CP018791">
    <property type="protein sequence ID" value="ARR01944.1"/>
    <property type="molecule type" value="Genomic_DNA"/>
</dbReference>
<dbReference type="Proteomes" id="UP000194265">
    <property type="component" value="Chromosome"/>
</dbReference>
<dbReference type="OrthoDB" id="9793905at2"/>
<evidence type="ECO:0000313" key="5">
    <source>
        <dbReference type="Proteomes" id="UP000194265"/>
    </source>
</evidence>
<sequence>MFEALIGDINLEKYMGQWLQMAAKPAFFQNGCNKSYAKYKLEYEGDTPIVKVENSCFKNGKLSVSNGTARVKSGRTLSVKFSPFMNIFNKPNYEIYYIDKGYNVAVVGSPNKDYLWILSRQVIPKEQILELLEVANGFGFDTRDIKFDIWEK</sequence>
<evidence type="ECO:0000259" key="3">
    <source>
        <dbReference type="Pfam" id="PF08212"/>
    </source>
</evidence>
<dbReference type="CDD" id="cd19438">
    <property type="entry name" value="lipocalin_Blc-like"/>
    <property type="match status" value="1"/>
</dbReference>
<gene>
    <name evidence="4" type="ORF">CVIC8964_0525</name>
</gene>
<dbReference type="InterPro" id="IPR022271">
    <property type="entry name" value="Lipocalin_ApoD"/>
</dbReference>
<dbReference type="InterPro" id="IPR047202">
    <property type="entry name" value="Lipocalin_Blc-like_dom"/>
</dbReference>
<dbReference type="Pfam" id="PF08212">
    <property type="entry name" value="Lipocalin_2"/>
    <property type="match status" value="1"/>
</dbReference>
<dbReference type="GO" id="GO:0006950">
    <property type="term" value="P:response to stress"/>
    <property type="evidence" value="ECO:0007669"/>
    <property type="project" value="UniProtKB-ARBA"/>
</dbReference>